<evidence type="ECO:0000313" key="2">
    <source>
        <dbReference type="RefSeq" id="XP_030747267.1"/>
    </source>
</evidence>
<protein>
    <submittedName>
        <fullName evidence="2">Uncharacterized protein LOC115875864</fullName>
    </submittedName>
</protein>
<organism evidence="1 2">
    <name type="scientific">Sitophilus oryzae</name>
    <name type="common">Rice weevil</name>
    <name type="synonym">Curculio oryzae</name>
    <dbReference type="NCBI Taxonomy" id="7048"/>
    <lineage>
        <taxon>Eukaryota</taxon>
        <taxon>Metazoa</taxon>
        <taxon>Ecdysozoa</taxon>
        <taxon>Arthropoda</taxon>
        <taxon>Hexapoda</taxon>
        <taxon>Insecta</taxon>
        <taxon>Pterygota</taxon>
        <taxon>Neoptera</taxon>
        <taxon>Endopterygota</taxon>
        <taxon>Coleoptera</taxon>
        <taxon>Polyphaga</taxon>
        <taxon>Cucujiformia</taxon>
        <taxon>Curculionidae</taxon>
        <taxon>Dryophthorinae</taxon>
        <taxon>Sitophilus</taxon>
    </lineage>
</organism>
<dbReference type="Proteomes" id="UP000504635">
    <property type="component" value="Unplaced"/>
</dbReference>
<dbReference type="RefSeq" id="XP_030747267.1">
    <property type="nucleotide sequence ID" value="XM_030891407.1"/>
</dbReference>
<dbReference type="AlphaFoldDB" id="A0A6J2X7V3"/>
<reference evidence="2" key="1">
    <citation type="submission" date="2025-08" db="UniProtKB">
        <authorList>
            <consortium name="RefSeq"/>
        </authorList>
    </citation>
    <scope>IDENTIFICATION</scope>
    <source>
        <tissue evidence="2">Gonads</tissue>
    </source>
</reference>
<evidence type="ECO:0000313" key="1">
    <source>
        <dbReference type="Proteomes" id="UP000504635"/>
    </source>
</evidence>
<dbReference type="InParanoid" id="A0A6J2X7V3"/>
<dbReference type="GeneID" id="115875864"/>
<dbReference type="KEGG" id="soy:115875864"/>
<proteinExistence type="predicted"/>
<accession>A0A6J2X7V3</accession>
<sequence>MGTKAIEGDAAVPELGFGKVEIPNKTVLKTMSNTAPMIPPIIEVSEIASESDVPYIHDYARKVEIPNTSHGPCSEDLVPSTSIGLKRKMEQQGSNKSGPIRRRPNATFRLSNELRNLNQQSVQILQDIYQSMESVSNSLQKISSNTENIANSIKEIADIVTNAFPNK</sequence>
<name>A0A6J2X7V3_SITOR</name>
<gene>
    <name evidence="2" type="primary">LOC115875864</name>
</gene>
<keyword evidence="1" id="KW-1185">Reference proteome</keyword>